<dbReference type="Proteomes" id="UP000054630">
    <property type="component" value="Unassembled WGS sequence"/>
</dbReference>
<gene>
    <name evidence="2" type="ORF">T07_10906</name>
</gene>
<proteinExistence type="predicted"/>
<dbReference type="AlphaFoldDB" id="A0A0V0RRS6"/>
<dbReference type="EMBL" id="JYDL01000094">
    <property type="protein sequence ID" value="KRX17096.1"/>
    <property type="molecule type" value="Genomic_DNA"/>
</dbReference>
<evidence type="ECO:0000313" key="3">
    <source>
        <dbReference type="Proteomes" id="UP000054630"/>
    </source>
</evidence>
<feature type="transmembrane region" description="Helical" evidence="1">
    <location>
        <begin position="12"/>
        <end position="33"/>
    </location>
</feature>
<evidence type="ECO:0000256" key="1">
    <source>
        <dbReference type="SAM" id="Phobius"/>
    </source>
</evidence>
<accession>A0A0V0RRS6</accession>
<reference evidence="2 3" key="1">
    <citation type="submission" date="2015-01" db="EMBL/GenBank/DDBJ databases">
        <title>Evolution of Trichinella species and genotypes.</title>
        <authorList>
            <person name="Korhonen P.K."/>
            <person name="Edoardo P."/>
            <person name="Giuseppe L.R."/>
            <person name="Gasser R.B."/>
        </authorList>
    </citation>
    <scope>NUCLEOTIDE SEQUENCE [LARGE SCALE GENOMIC DNA]</scope>
    <source>
        <strain evidence="2">ISS37</strain>
    </source>
</reference>
<name>A0A0V0RRS6_9BILA</name>
<sequence>MVILLYRNKLLSYYFVSILGTCIYSVILLIFPIELINVLNLKWEFCLKSKICCDKRFGILFELLLIKLSNFHFSNGKWLVCQFAHFRLVLVALGSFYCAI</sequence>
<evidence type="ECO:0000313" key="2">
    <source>
        <dbReference type="EMBL" id="KRX17096.1"/>
    </source>
</evidence>
<keyword evidence="1" id="KW-1133">Transmembrane helix</keyword>
<protein>
    <submittedName>
        <fullName evidence="2">Uncharacterized protein</fullName>
    </submittedName>
</protein>
<keyword evidence="3" id="KW-1185">Reference proteome</keyword>
<dbReference type="OrthoDB" id="10317737at2759"/>
<comment type="caution">
    <text evidence="2">The sequence shown here is derived from an EMBL/GenBank/DDBJ whole genome shotgun (WGS) entry which is preliminary data.</text>
</comment>
<organism evidence="2 3">
    <name type="scientific">Trichinella nelsoni</name>
    <dbReference type="NCBI Taxonomy" id="6336"/>
    <lineage>
        <taxon>Eukaryota</taxon>
        <taxon>Metazoa</taxon>
        <taxon>Ecdysozoa</taxon>
        <taxon>Nematoda</taxon>
        <taxon>Enoplea</taxon>
        <taxon>Dorylaimia</taxon>
        <taxon>Trichinellida</taxon>
        <taxon>Trichinellidae</taxon>
        <taxon>Trichinella</taxon>
    </lineage>
</organism>
<keyword evidence="1" id="KW-0812">Transmembrane</keyword>
<keyword evidence="1" id="KW-0472">Membrane</keyword>